<dbReference type="STRING" id="869213.GCA_000517085_02058"/>
<dbReference type="PROSITE" id="PS50043">
    <property type="entry name" value="HTH_LUXR_2"/>
    <property type="match status" value="1"/>
</dbReference>
<dbReference type="CDD" id="cd06170">
    <property type="entry name" value="LuxR_C_like"/>
    <property type="match status" value="1"/>
</dbReference>
<dbReference type="PRINTS" id="PR00038">
    <property type="entry name" value="HTHLUXR"/>
</dbReference>
<keyword evidence="1 2" id="KW-0597">Phosphoprotein</keyword>
<feature type="domain" description="HTH luxR-type" evidence="3">
    <location>
        <begin position="143"/>
        <end position="208"/>
    </location>
</feature>
<evidence type="ECO:0000313" key="5">
    <source>
        <dbReference type="EMBL" id="GAF04611.1"/>
    </source>
</evidence>
<evidence type="ECO:0000256" key="2">
    <source>
        <dbReference type="PROSITE-ProRule" id="PRU00169"/>
    </source>
</evidence>
<dbReference type="GO" id="GO:0006355">
    <property type="term" value="P:regulation of DNA-templated transcription"/>
    <property type="evidence" value="ECO:0007669"/>
    <property type="project" value="InterPro"/>
</dbReference>
<dbReference type="AlphaFoldDB" id="W7YJD2"/>
<dbReference type="SMART" id="SM00421">
    <property type="entry name" value="HTH_LUXR"/>
    <property type="match status" value="1"/>
</dbReference>
<dbReference type="InterPro" id="IPR011006">
    <property type="entry name" value="CheY-like_superfamily"/>
</dbReference>
<evidence type="ECO:0000256" key="1">
    <source>
        <dbReference type="ARBA" id="ARBA00022553"/>
    </source>
</evidence>
<dbReference type="Gene3D" id="3.40.50.2300">
    <property type="match status" value="1"/>
</dbReference>
<dbReference type="PROSITE" id="PS50110">
    <property type="entry name" value="RESPONSE_REGULATORY"/>
    <property type="match status" value="1"/>
</dbReference>
<dbReference type="eggNOG" id="COG2197">
    <property type="taxonomic scope" value="Bacteria"/>
</dbReference>
<dbReference type="Gene3D" id="1.10.10.10">
    <property type="entry name" value="Winged helix-like DNA-binding domain superfamily/Winged helix DNA-binding domain"/>
    <property type="match status" value="1"/>
</dbReference>
<comment type="caution">
    <text evidence="5">The sequence shown here is derived from an EMBL/GenBank/DDBJ whole genome shotgun (WGS) entry which is preliminary data.</text>
</comment>
<dbReference type="CDD" id="cd17535">
    <property type="entry name" value="REC_NarL-like"/>
    <property type="match status" value="1"/>
</dbReference>
<accession>W7YJD2</accession>
<feature type="domain" description="Response regulatory" evidence="4">
    <location>
        <begin position="3"/>
        <end position="119"/>
    </location>
</feature>
<protein>
    <submittedName>
        <fullName evidence="5">Response regulator UvrY</fullName>
    </submittedName>
</protein>
<dbReference type="RefSeq" id="WP_027471734.1">
    <property type="nucleotide sequence ID" value="NZ_BAMD01000050.1"/>
</dbReference>
<proteinExistence type="predicted"/>
<dbReference type="SMART" id="SM00448">
    <property type="entry name" value="REC"/>
    <property type="match status" value="1"/>
</dbReference>
<reference evidence="5 6" key="1">
    <citation type="journal article" date="2014" name="Genome Announc.">
        <title>Draft Genome Sequence of Cytophaga fermentans JCM 21142T, a Facultative Anaerobe Isolated from Marine Mud.</title>
        <authorList>
            <person name="Starns D."/>
            <person name="Oshima K."/>
            <person name="Suda W."/>
            <person name="Iino T."/>
            <person name="Yuki M."/>
            <person name="Inoue J."/>
            <person name="Kitamura K."/>
            <person name="Iida T."/>
            <person name="Darby A."/>
            <person name="Hattori M."/>
            <person name="Ohkuma M."/>
        </authorList>
    </citation>
    <scope>NUCLEOTIDE SEQUENCE [LARGE SCALE GENOMIC DNA]</scope>
    <source>
        <strain evidence="5 6">JCM 21142</strain>
    </source>
</reference>
<dbReference type="InterPro" id="IPR058245">
    <property type="entry name" value="NreC/VraR/RcsB-like_REC"/>
</dbReference>
<dbReference type="InterPro" id="IPR051015">
    <property type="entry name" value="EvgA-like"/>
</dbReference>
<evidence type="ECO:0000259" key="3">
    <source>
        <dbReference type="PROSITE" id="PS50043"/>
    </source>
</evidence>
<name>W7YJD2_9BACT</name>
<dbReference type="InterPro" id="IPR001789">
    <property type="entry name" value="Sig_transdc_resp-reg_receiver"/>
</dbReference>
<evidence type="ECO:0000259" key="4">
    <source>
        <dbReference type="PROSITE" id="PS50110"/>
    </source>
</evidence>
<dbReference type="OrthoDB" id="9797341at2"/>
<dbReference type="Proteomes" id="UP000019402">
    <property type="component" value="Unassembled WGS sequence"/>
</dbReference>
<dbReference type="InterPro" id="IPR036388">
    <property type="entry name" value="WH-like_DNA-bd_sf"/>
</dbReference>
<gene>
    <name evidence="5" type="ORF">JCM21142_93323</name>
</gene>
<dbReference type="Pfam" id="PF00072">
    <property type="entry name" value="Response_reg"/>
    <property type="match status" value="1"/>
</dbReference>
<sequence length="211" mass="23590">MISVIIADDHAVVRTGLHFIFQDCTGIAVKAEADSGDKLLSILQNNTFDAAIVDMNMPGISSLDLIARLRDDYPKLPVVVFTMNADDKWAVRSFKSGALAYINKEENPDELIRAVKSVVKYKRYLTPRQESLFANRFIVGVDGVVDHEGLTDREYQVMCMLADGMTKTDIAHKLQISKNTISNHRNNILKKLNLANNVALTKYALSHQIIL</sequence>
<dbReference type="Pfam" id="PF00196">
    <property type="entry name" value="GerE"/>
    <property type="match status" value="1"/>
</dbReference>
<dbReference type="GO" id="GO:0000160">
    <property type="term" value="P:phosphorelay signal transduction system"/>
    <property type="evidence" value="ECO:0007669"/>
    <property type="project" value="InterPro"/>
</dbReference>
<dbReference type="PANTHER" id="PTHR45566:SF2">
    <property type="entry name" value="NARL SUBFAMILY"/>
    <property type="match status" value="1"/>
</dbReference>
<feature type="modified residue" description="4-aspartylphosphate" evidence="2">
    <location>
        <position position="54"/>
    </location>
</feature>
<dbReference type="InterPro" id="IPR000792">
    <property type="entry name" value="Tscrpt_reg_LuxR_C"/>
</dbReference>
<dbReference type="PANTHER" id="PTHR45566">
    <property type="entry name" value="HTH-TYPE TRANSCRIPTIONAL REGULATOR YHJB-RELATED"/>
    <property type="match status" value="1"/>
</dbReference>
<evidence type="ECO:0000313" key="6">
    <source>
        <dbReference type="Proteomes" id="UP000019402"/>
    </source>
</evidence>
<organism evidence="5 6">
    <name type="scientific">Saccharicrinis fermentans DSM 9555 = JCM 21142</name>
    <dbReference type="NCBI Taxonomy" id="869213"/>
    <lineage>
        <taxon>Bacteria</taxon>
        <taxon>Pseudomonadati</taxon>
        <taxon>Bacteroidota</taxon>
        <taxon>Bacteroidia</taxon>
        <taxon>Marinilabiliales</taxon>
        <taxon>Marinilabiliaceae</taxon>
        <taxon>Saccharicrinis</taxon>
    </lineage>
</organism>
<dbReference type="EMBL" id="BAMD01000050">
    <property type="protein sequence ID" value="GAF04611.1"/>
    <property type="molecule type" value="Genomic_DNA"/>
</dbReference>
<keyword evidence="6" id="KW-1185">Reference proteome</keyword>
<dbReference type="SUPFAM" id="SSF52172">
    <property type="entry name" value="CheY-like"/>
    <property type="match status" value="1"/>
</dbReference>